<protein>
    <submittedName>
        <fullName evidence="2">Uncharacterized protein</fullName>
    </submittedName>
</protein>
<name>A0A9P6AEE6_9AGAM</name>
<organism evidence="2 3">
    <name type="scientific">Hydnum rufescens UP504</name>
    <dbReference type="NCBI Taxonomy" id="1448309"/>
    <lineage>
        <taxon>Eukaryota</taxon>
        <taxon>Fungi</taxon>
        <taxon>Dikarya</taxon>
        <taxon>Basidiomycota</taxon>
        <taxon>Agaricomycotina</taxon>
        <taxon>Agaricomycetes</taxon>
        <taxon>Cantharellales</taxon>
        <taxon>Hydnaceae</taxon>
        <taxon>Hydnum</taxon>
    </lineage>
</organism>
<keyword evidence="3" id="KW-1185">Reference proteome</keyword>
<feature type="region of interest" description="Disordered" evidence="1">
    <location>
        <begin position="107"/>
        <end position="142"/>
    </location>
</feature>
<evidence type="ECO:0000313" key="2">
    <source>
        <dbReference type="EMBL" id="KAF9503401.1"/>
    </source>
</evidence>
<reference evidence="2" key="1">
    <citation type="journal article" date="2020" name="Nat. Commun.">
        <title>Large-scale genome sequencing of mycorrhizal fungi provides insights into the early evolution of symbiotic traits.</title>
        <authorList>
            <person name="Miyauchi S."/>
            <person name="Kiss E."/>
            <person name="Kuo A."/>
            <person name="Drula E."/>
            <person name="Kohler A."/>
            <person name="Sanchez-Garcia M."/>
            <person name="Morin E."/>
            <person name="Andreopoulos B."/>
            <person name="Barry K.W."/>
            <person name="Bonito G."/>
            <person name="Buee M."/>
            <person name="Carver A."/>
            <person name="Chen C."/>
            <person name="Cichocki N."/>
            <person name="Clum A."/>
            <person name="Culley D."/>
            <person name="Crous P.W."/>
            <person name="Fauchery L."/>
            <person name="Girlanda M."/>
            <person name="Hayes R.D."/>
            <person name="Keri Z."/>
            <person name="LaButti K."/>
            <person name="Lipzen A."/>
            <person name="Lombard V."/>
            <person name="Magnuson J."/>
            <person name="Maillard F."/>
            <person name="Murat C."/>
            <person name="Nolan M."/>
            <person name="Ohm R.A."/>
            <person name="Pangilinan J."/>
            <person name="Pereira M.F."/>
            <person name="Perotto S."/>
            <person name="Peter M."/>
            <person name="Pfister S."/>
            <person name="Riley R."/>
            <person name="Sitrit Y."/>
            <person name="Stielow J.B."/>
            <person name="Szollosi G."/>
            <person name="Zifcakova L."/>
            <person name="Stursova M."/>
            <person name="Spatafora J.W."/>
            <person name="Tedersoo L."/>
            <person name="Vaario L.M."/>
            <person name="Yamada A."/>
            <person name="Yan M."/>
            <person name="Wang P."/>
            <person name="Xu J."/>
            <person name="Bruns T."/>
            <person name="Baldrian P."/>
            <person name="Vilgalys R."/>
            <person name="Dunand C."/>
            <person name="Henrissat B."/>
            <person name="Grigoriev I.V."/>
            <person name="Hibbett D."/>
            <person name="Nagy L.G."/>
            <person name="Martin F.M."/>
        </authorList>
    </citation>
    <scope>NUCLEOTIDE SEQUENCE</scope>
    <source>
        <strain evidence="2">UP504</strain>
    </source>
</reference>
<accession>A0A9P6AEE6</accession>
<sequence>MVICEAVITYEIWLPPPMSPQSVPSQLFRRFTEEPPPYPVWSEKLVGVSDWSKTVLSVFRSEGDKGHLWAVSYSDKMGKDYWTKNGSKNAKKRHMHFIQMHDANEEDWETEIEMKEDGATKMSEDKPRVMMKPNTLGNPSGL</sequence>
<dbReference type="AlphaFoldDB" id="A0A9P6AEE6"/>
<comment type="caution">
    <text evidence="2">The sequence shown here is derived from an EMBL/GenBank/DDBJ whole genome shotgun (WGS) entry which is preliminary data.</text>
</comment>
<dbReference type="Proteomes" id="UP000886523">
    <property type="component" value="Unassembled WGS sequence"/>
</dbReference>
<evidence type="ECO:0000313" key="3">
    <source>
        <dbReference type="Proteomes" id="UP000886523"/>
    </source>
</evidence>
<gene>
    <name evidence="2" type="ORF">BS47DRAFT_1356268</name>
</gene>
<dbReference type="EMBL" id="MU129366">
    <property type="protein sequence ID" value="KAF9503401.1"/>
    <property type="molecule type" value="Genomic_DNA"/>
</dbReference>
<proteinExistence type="predicted"/>
<feature type="compositionally biased region" description="Basic and acidic residues" evidence="1">
    <location>
        <begin position="112"/>
        <end position="128"/>
    </location>
</feature>
<evidence type="ECO:0000256" key="1">
    <source>
        <dbReference type="SAM" id="MobiDB-lite"/>
    </source>
</evidence>